<gene>
    <name evidence="1" type="ORF">FA584_08020</name>
</gene>
<organism evidence="1 2">
    <name type="scientific">Sulfurospirillum diekertiae</name>
    <dbReference type="NCBI Taxonomy" id="1854492"/>
    <lineage>
        <taxon>Bacteria</taxon>
        <taxon>Pseudomonadati</taxon>
        <taxon>Campylobacterota</taxon>
        <taxon>Epsilonproteobacteria</taxon>
        <taxon>Campylobacterales</taxon>
        <taxon>Sulfurospirillaceae</taxon>
        <taxon>Sulfurospirillum</taxon>
    </lineage>
</organism>
<dbReference type="AlphaFoldDB" id="A0AA92IYM1"/>
<evidence type="ECO:0000313" key="2">
    <source>
        <dbReference type="Proteomes" id="UP000502831"/>
    </source>
</evidence>
<reference evidence="1 2" key="1">
    <citation type="journal article" date="2017" name="Environ. Sci. Technol.">
        <title>Organohalide Respiration with Chlorinated Ethenes under Low pH Conditions.</title>
        <authorList>
            <person name="Yang Y."/>
            <person name="Capiro N.L."/>
            <person name="Marcet T.F."/>
            <person name="Yan J."/>
            <person name="Pennell K.D."/>
            <person name="Loffler F.E."/>
        </authorList>
    </citation>
    <scope>NUCLEOTIDE SEQUENCE [LARGE SCALE GENOMIC DNA]</scope>
    <source>
        <strain evidence="1 2">ACSDCE</strain>
    </source>
</reference>
<evidence type="ECO:0000313" key="1">
    <source>
        <dbReference type="EMBL" id="QIR76153.1"/>
    </source>
</evidence>
<sequence>MSGLGVVSNENNGMFIGAKVLIAFELNSASVSTDGDRKIEVQGEVINIIEYKDSYRYCMRIFPDRIMSEKILRYITLREHEILEDLNSELKDYLV</sequence>
<dbReference type="EMBL" id="CP039734">
    <property type="protein sequence ID" value="QIR76153.1"/>
    <property type="molecule type" value="Genomic_DNA"/>
</dbReference>
<name>A0AA92IYM1_9BACT</name>
<accession>A0AA92IYM1</accession>
<dbReference type="Proteomes" id="UP000502831">
    <property type="component" value="Chromosome"/>
</dbReference>
<dbReference type="RefSeq" id="WP_167749960.1">
    <property type="nucleotide sequence ID" value="NZ_CP039734.2"/>
</dbReference>
<proteinExistence type="predicted"/>
<protein>
    <submittedName>
        <fullName evidence="1">Uncharacterized protein</fullName>
    </submittedName>
</protein>